<evidence type="ECO:0000313" key="1">
    <source>
        <dbReference type="EMBL" id="MEQ0557762.1"/>
    </source>
</evidence>
<name>A0ABV0L632_9PSEU</name>
<dbReference type="RefSeq" id="WP_348947066.1">
    <property type="nucleotide sequence ID" value="NZ_JBDZYD010000001.1"/>
</dbReference>
<dbReference type="Proteomes" id="UP001440984">
    <property type="component" value="Unassembled WGS sequence"/>
</dbReference>
<dbReference type="EMBL" id="JBDZYD010000001">
    <property type="protein sequence ID" value="MEQ0557762.1"/>
    <property type="molecule type" value="Genomic_DNA"/>
</dbReference>
<organism evidence="1 2">
    <name type="scientific">Amycolatopsis melonis</name>
    <dbReference type="NCBI Taxonomy" id="3156488"/>
    <lineage>
        <taxon>Bacteria</taxon>
        <taxon>Bacillati</taxon>
        <taxon>Actinomycetota</taxon>
        <taxon>Actinomycetes</taxon>
        <taxon>Pseudonocardiales</taxon>
        <taxon>Pseudonocardiaceae</taxon>
        <taxon>Amycolatopsis</taxon>
    </lineage>
</organism>
<comment type="caution">
    <text evidence="1">The sequence shown here is derived from an EMBL/GenBank/DDBJ whole genome shotgun (WGS) entry which is preliminary data.</text>
</comment>
<sequence length="375" mass="40465">MRIAVDGDVHVSYSQLYVQSTDGEPFDGDLSACFAGQRNGLCGAALPGHLFLVTGLHTGNVGFTAEVHDTEPPDPGGEDVVEASFRPSGGAALVTWGGGDWWDLGLAPGDYRVRYSGFGMDAGRHRDTRMDGEPEMDRYVLQFWPALPAPDAVVRQTSAIAAYWHGVAQELPPPPTEEELAERQAARQRAEEEARAQAEHERLLREWGGTLPDARILDLPPGSLREFAKTDRELVGAAVDAGPAVQRALARHVAHLAFARARLDTVGWIADGLRALDAGRPLPPPFDDWHAAWNRLLSDPAVPQTLVRLPDGRGEDALQQAMAFPAIFRATEADPLEALGSTLSAAEVTYGDDRPRLLAEVRAALADLTSRTGLP</sequence>
<reference evidence="1 2" key="1">
    <citation type="submission" date="2024-05" db="EMBL/GenBank/DDBJ databases">
        <authorList>
            <person name="Zhao H."/>
            <person name="Xu Y."/>
            <person name="Lin S."/>
            <person name="Spain J.C."/>
            <person name="Zhou N.-Y."/>
        </authorList>
    </citation>
    <scope>NUCLEOTIDE SEQUENCE [LARGE SCALE GENOMIC DNA]</scope>
    <source>
        <strain evidence="1 2">NEAU-NG30</strain>
    </source>
</reference>
<keyword evidence="2" id="KW-1185">Reference proteome</keyword>
<protein>
    <submittedName>
        <fullName evidence="1">Uncharacterized protein</fullName>
    </submittedName>
</protein>
<proteinExistence type="predicted"/>
<accession>A0ABV0L632</accession>
<evidence type="ECO:0000313" key="2">
    <source>
        <dbReference type="Proteomes" id="UP001440984"/>
    </source>
</evidence>
<gene>
    <name evidence="1" type="ORF">ABJI51_01675</name>
</gene>